<organism evidence="1 2">
    <name type="scientific">Paenibacillus lacisoli</name>
    <dbReference type="NCBI Taxonomy" id="3064525"/>
    <lineage>
        <taxon>Bacteria</taxon>
        <taxon>Bacillati</taxon>
        <taxon>Bacillota</taxon>
        <taxon>Bacilli</taxon>
        <taxon>Bacillales</taxon>
        <taxon>Paenibacillaceae</taxon>
        <taxon>Paenibacillus</taxon>
    </lineage>
</organism>
<accession>A0ABT9C7R9</accession>
<dbReference type="RefSeq" id="WP_305022485.1">
    <property type="nucleotide sequence ID" value="NZ_JAUQTB010000001.1"/>
</dbReference>
<reference evidence="1 2" key="1">
    <citation type="submission" date="2023-07" db="EMBL/GenBank/DDBJ databases">
        <title>Paenibacillus sp. JX-17 nov. isolated from soil.</title>
        <authorList>
            <person name="Wan Y."/>
            <person name="Liu B."/>
        </authorList>
    </citation>
    <scope>NUCLEOTIDE SEQUENCE [LARGE SCALE GENOMIC DNA]</scope>
    <source>
        <strain evidence="1 2">JX-17</strain>
    </source>
</reference>
<proteinExistence type="predicted"/>
<gene>
    <name evidence="1" type="ORF">Q5741_02660</name>
</gene>
<protein>
    <submittedName>
        <fullName evidence="1">Uncharacterized protein</fullName>
    </submittedName>
</protein>
<dbReference type="EMBL" id="JAUQTB010000001">
    <property type="protein sequence ID" value="MDO7905314.1"/>
    <property type="molecule type" value="Genomic_DNA"/>
</dbReference>
<evidence type="ECO:0000313" key="2">
    <source>
        <dbReference type="Proteomes" id="UP001240171"/>
    </source>
</evidence>
<name>A0ABT9C7R9_9BACL</name>
<sequence>MRHWVGRQVVIFSGPDRQTRLQGVLEKWDDTKQCVVLGPKMSVIPFSEIATIQPLPSLRERRTVPRSKLYPVSYIMKVPMQFDNAVYFKSWVTVWRGNRLIAYGTRLKRHDREHAVLEDGRILRKDSHTFVVRSLQGG</sequence>
<evidence type="ECO:0000313" key="1">
    <source>
        <dbReference type="EMBL" id="MDO7905314.1"/>
    </source>
</evidence>
<dbReference type="Proteomes" id="UP001240171">
    <property type="component" value="Unassembled WGS sequence"/>
</dbReference>
<comment type="caution">
    <text evidence="1">The sequence shown here is derived from an EMBL/GenBank/DDBJ whole genome shotgun (WGS) entry which is preliminary data.</text>
</comment>
<keyword evidence="2" id="KW-1185">Reference proteome</keyword>